<dbReference type="PANTHER" id="PTHR23426:SF27">
    <property type="entry name" value="PHOTOSYNTHETIC NDH SUBUNIT OF SUBCOMPLEX B 3, CHLOROPLASTIC"/>
    <property type="match status" value="1"/>
</dbReference>
<dbReference type="GO" id="GO:0140647">
    <property type="term" value="P:P450-containing electron transport chain"/>
    <property type="evidence" value="ECO:0007669"/>
    <property type="project" value="InterPro"/>
</dbReference>
<evidence type="ECO:0000313" key="7">
    <source>
        <dbReference type="Proteomes" id="UP000593562"/>
    </source>
</evidence>
<keyword evidence="4" id="KW-0411">Iron-sulfur</keyword>
<protein>
    <recommendedName>
        <fullName evidence="5">2Fe-2S ferredoxin-type domain-containing protein</fullName>
    </recommendedName>
</protein>
<proteinExistence type="predicted"/>
<dbReference type="InterPro" id="IPR012675">
    <property type="entry name" value="Beta-grasp_dom_sf"/>
</dbReference>
<dbReference type="InterPro" id="IPR001055">
    <property type="entry name" value="Adrenodoxin-like"/>
</dbReference>
<gene>
    <name evidence="6" type="ORF">HS088_TW12G00368</name>
</gene>
<dbReference type="InParanoid" id="A0A7J7CYI6"/>
<name>A0A7J7CYI6_TRIWF</name>
<dbReference type="SUPFAM" id="SSF54292">
    <property type="entry name" value="2Fe-2S ferredoxin-like"/>
    <property type="match status" value="1"/>
</dbReference>
<dbReference type="GO" id="GO:0051537">
    <property type="term" value="F:2 iron, 2 sulfur cluster binding"/>
    <property type="evidence" value="ECO:0007669"/>
    <property type="project" value="UniProtKB-KW"/>
</dbReference>
<dbReference type="GO" id="GO:0046872">
    <property type="term" value="F:metal ion binding"/>
    <property type="evidence" value="ECO:0007669"/>
    <property type="project" value="UniProtKB-KW"/>
</dbReference>
<dbReference type="GO" id="GO:0009055">
    <property type="term" value="F:electron transfer activity"/>
    <property type="evidence" value="ECO:0007669"/>
    <property type="project" value="TreeGrafter"/>
</dbReference>
<dbReference type="Proteomes" id="UP000593562">
    <property type="component" value="Unassembled WGS sequence"/>
</dbReference>
<reference evidence="6 7" key="1">
    <citation type="journal article" date="2020" name="Nat. Commun.">
        <title>Genome of Tripterygium wilfordii and identification of cytochrome P450 involved in triptolide biosynthesis.</title>
        <authorList>
            <person name="Tu L."/>
            <person name="Su P."/>
            <person name="Zhang Z."/>
            <person name="Gao L."/>
            <person name="Wang J."/>
            <person name="Hu T."/>
            <person name="Zhou J."/>
            <person name="Zhang Y."/>
            <person name="Zhao Y."/>
            <person name="Liu Y."/>
            <person name="Song Y."/>
            <person name="Tong Y."/>
            <person name="Lu Y."/>
            <person name="Yang J."/>
            <person name="Xu C."/>
            <person name="Jia M."/>
            <person name="Peters R.J."/>
            <person name="Huang L."/>
            <person name="Gao W."/>
        </authorList>
    </citation>
    <scope>NUCLEOTIDE SEQUENCE [LARGE SCALE GENOMIC DNA]</scope>
    <source>
        <strain evidence="7">cv. XIE 37</strain>
        <tissue evidence="6">Leaf</tissue>
    </source>
</reference>
<evidence type="ECO:0000256" key="3">
    <source>
        <dbReference type="ARBA" id="ARBA00023004"/>
    </source>
</evidence>
<evidence type="ECO:0000256" key="1">
    <source>
        <dbReference type="ARBA" id="ARBA00022714"/>
    </source>
</evidence>
<dbReference type="Gene3D" id="3.10.20.30">
    <property type="match status" value="1"/>
</dbReference>
<evidence type="ECO:0000256" key="2">
    <source>
        <dbReference type="ARBA" id="ARBA00022723"/>
    </source>
</evidence>
<dbReference type="InterPro" id="IPR001041">
    <property type="entry name" value="2Fe-2S_ferredoxin-type"/>
</dbReference>
<dbReference type="PANTHER" id="PTHR23426">
    <property type="entry name" value="FERREDOXIN/ADRENODOXIN"/>
    <property type="match status" value="1"/>
</dbReference>
<keyword evidence="3" id="KW-0408">Iron</keyword>
<dbReference type="GO" id="GO:0009535">
    <property type="term" value="C:chloroplast thylakoid membrane"/>
    <property type="evidence" value="ECO:0007669"/>
    <property type="project" value="TreeGrafter"/>
</dbReference>
<sequence>MDHMYARPLSNCVGGGICGTCLVEVVEGKELLSPRNEIEKEKLKKKPKTFRLACQTTVGDPNTTGLVVIQQLPEWKGHEWYDQKVLPSELDLDQQ</sequence>
<dbReference type="InterPro" id="IPR036010">
    <property type="entry name" value="2Fe-2S_ferredoxin-like_sf"/>
</dbReference>
<dbReference type="CDD" id="cd00207">
    <property type="entry name" value="fer2"/>
    <property type="match status" value="1"/>
</dbReference>
<organism evidence="6 7">
    <name type="scientific">Tripterygium wilfordii</name>
    <name type="common">Thunder God vine</name>
    <dbReference type="NCBI Taxonomy" id="458696"/>
    <lineage>
        <taxon>Eukaryota</taxon>
        <taxon>Viridiplantae</taxon>
        <taxon>Streptophyta</taxon>
        <taxon>Embryophyta</taxon>
        <taxon>Tracheophyta</taxon>
        <taxon>Spermatophyta</taxon>
        <taxon>Magnoliopsida</taxon>
        <taxon>eudicotyledons</taxon>
        <taxon>Gunneridae</taxon>
        <taxon>Pentapetalae</taxon>
        <taxon>rosids</taxon>
        <taxon>fabids</taxon>
        <taxon>Celastrales</taxon>
        <taxon>Celastraceae</taxon>
        <taxon>Tripterygium</taxon>
    </lineage>
</organism>
<dbReference type="AlphaFoldDB" id="A0A7J7CYI6"/>
<keyword evidence="7" id="KW-1185">Reference proteome</keyword>
<evidence type="ECO:0000256" key="4">
    <source>
        <dbReference type="ARBA" id="ARBA00023014"/>
    </source>
</evidence>
<feature type="domain" description="2Fe-2S ferredoxin-type" evidence="5">
    <location>
        <begin position="11"/>
        <end position="58"/>
    </location>
</feature>
<comment type="caution">
    <text evidence="6">The sequence shown here is derived from an EMBL/GenBank/DDBJ whole genome shotgun (WGS) entry which is preliminary data.</text>
</comment>
<evidence type="ECO:0000313" key="6">
    <source>
        <dbReference type="EMBL" id="KAF5739167.1"/>
    </source>
</evidence>
<keyword evidence="1" id="KW-0001">2Fe-2S</keyword>
<accession>A0A7J7CYI6</accession>
<evidence type="ECO:0000259" key="5">
    <source>
        <dbReference type="Pfam" id="PF00111"/>
    </source>
</evidence>
<dbReference type="EMBL" id="JAAARO010000012">
    <property type="protein sequence ID" value="KAF5739167.1"/>
    <property type="molecule type" value="Genomic_DNA"/>
</dbReference>
<dbReference type="Pfam" id="PF00111">
    <property type="entry name" value="Fer2"/>
    <property type="match status" value="1"/>
</dbReference>
<keyword evidence="2" id="KW-0479">Metal-binding</keyword>